<dbReference type="InterPro" id="IPR058535">
    <property type="entry name" value="MafB19-deam"/>
</dbReference>
<dbReference type="GO" id="GO:0052717">
    <property type="term" value="F:tRNA-specific adenosine-34 deaminase activity"/>
    <property type="evidence" value="ECO:0007669"/>
    <property type="project" value="UniProtKB-UniRule"/>
</dbReference>
<comment type="caution">
    <text evidence="10">The sequence shown here is derived from an EMBL/GenBank/DDBJ whole genome shotgun (WGS) entry which is preliminary data.</text>
</comment>
<dbReference type="InterPro" id="IPR002125">
    <property type="entry name" value="CMP_dCMP_dom"/>
</dbReference>
<dbReference type="PROSITE" id="PS00903">
    <property type="entry name" value="CYT_DCMP_DEAMINASES_1"/>
    <property type="match status" value="1"/>
</dbReference>
<comment type="subunit">
    <text evidence="2 8">Homodimer.</text>
</comment>
<dbReference type="PANTHER" id="PTHR11079:SF202">
    <property type="entry name" value="TRNA-SPECIFIC ADENOSINE DEAMINASE"/>
    <property type="match status" value="1"/>
</dbReference>
<evidence type="ECO:0000259" key="9">
    <source>
        <dbReference type="PROSITE" id="PS51747"/>
    </source>
</evidence>
<dbReference type="InterPro" id="IPR016192">
    <property type="entry name" value="APOBEC/CMP_deaminase_Zn-bd"/>
</dbReference>
<evidence type="ECO:0000256" key="8">
    <source>
        <dbReference type="HAMAP-Rule" id="MF_00972"/>
    </source>
</evidence>
<dbReference type="CDD" id="cd01285">
    <property type="entry name" value="nucleoside_deaminase"/>
    <property type="match status" value="1"/>
</dbReference>
<feature type="binding site" evidence="8">
    <location>
        <position position="58"/>
    </location>
    <ligand>
        <name>Zn(2+)</name>
        <dbReference type="ChEBI" id="CHEBI:29105"/>
        <note>catalytic</note>
    </ligand>
</feature>
<feature type="active site" description="Proton donor" evidence="8">
    <location>
        <position position="60"/>
    </location>
</feature>
<dbReference type="EMBL" id="JQCN01000061">
    <property type="protein sequence ID" value="KRN97463.1"/>
    <property type="molecule type" value="Genomic_DNA"/>
</dbReference>
<dbReference type="PANTHER" id="PTHR11079">
    <property type="entry name" value="CYTOSINE DEAMINASE FAMILY MEMBER"/>
    <property type="match status" value="1"/>
</dbReference>
<dbReference type="Pfam" id="PF14437">
    <property type="entry name" value="MafB19-deam"/>
    <property type="match status" value="1"/>
</dbReference>
<feature type="binding site" evidence="8">
    <location>
        <position position="91"/>
    </location>
    <ligand>
        <name>Zn(2+)</name>
        <dbReference type="ChEBI" id="CHEBI:29105"/>
        <note>catalytic</note>
    </ligand>
</feature>
<dbReference type="FunFam" id="3.40.140.10:FF:000005">
    <property type="entry name" value="tRNA-specific adenosine deaminase"/>
    <property type="match status" value="1"/>
</dbReference>
<dbReference type="STRING" id="449659.IV66_GL000597"/>
<evidence type="ECO:0000313" key="10">
    <source>
        <dbReference type="EMBL" id="KRN97463.1"/>
    </source>
</evidence>
<dbReference type="PROSITE" id="PS51747">
    <property type="entry name" value="CYT_DCMP_DEAMINASES_2"/>
    <property type="match status" value="1"/>
</dbReference>
<dbReference type="SUPFAM" id="SSF53927">
    <property type="entry name" value="Cytidine deaminase-like"/>
    <property type="match status" value="1"/>
</dbReference>
<feature type="domain" description="CMP/dCMP-type deaminase" evidence="9">
    <location>
        <begin position="7"/>
        <end position="118"/>
    </location>
</feature>
<evidence type="ECO:0000256" key="6">
    <source>
        <dbReference type="ARBA" id="ARBA00022833"/>
    </source>
</evidence>
<comment type="cofactor">
    <cofactor evidence="8">
        <name>Zn(2+)</name>
        <dbReference type="ChEBI" id="CHEBI:29105"/>
    </cofactor>
    <text evidence="8">Binds 1 zinc ion per subunit.</text>
</comment>
<dbReference type="NCBIfam" id="NF008113">
    <property type="entry name" value="PRK10860.1"/>
    <property type="match status" value="1"/>
</dbReference>
<organism evidence="10 11">
    <name type="scientific">Ligilactobacillus pobuzihii</name>
    <dbReference type="NCBI Taxonomy" id="449659"/>
    <lineage>
        <taxon>Bacteria</taxon>
        <taxon>Bacillati</taxon>
        <taxon>Bacillota</taxon>
        <taxon>Bacilli</taxon>
        <taxon>Lactobacillales</taxon>
        <taxon>Lactobacillaceae</taxon>
        <taxon>Ligilactobacillus</taxon>
    </lineage>
</organism>
<dbReference type="Proteomes" id="UP000051886">
    <property type="component" value="Unassembled WGS sequence"/>
</dbReference>
<keyword evidence="3 8" id="KW-0819">tRNA processing</keyword>
<dbReference type="AlphaFoldDB" id="A0A0R2LFK6"/>
<evidence type="ECO:0000256" key="7">
    <source>
        <dbReference type="ARBA" id="ARBA00048045"/>
    </source>
</evidence>
<comment type="function">
    <text evidence="8">Catalyzes the deamination of adenosine to inosine at the wobble position 34 of tRNA(Arg2).</text>
</comment>
<evidence type="ECO:0000256" key="5">
    <source>
        <dbReference type="ARBA" id="ARBA00022801"/>
    </source>
</evidence>
<evidence type="ECO:0000256" key="4">
    <source>
        <dbReference type="ARBA" id="ARBA00022723"/>
    </source>
</evidence>
<dbReference type="PATRIC" id="fig|449659.4.peg.602"/>
<evidence type="ECO:0000256" key="1">
    <source>
        <dbReference type="ARBA" id="ARBA00010669"/>
    </source>
</evidence>
<dbReference type="OrthoDB" id="9802676at2"/>
<feature type="binding site" evidence="8">
    <location>
        <position position="88"/>
    </location>
    <ligand>
        <name>Zn(2+)</name>
        <dbReference type="ChEBI" id="CHEBI:29105"/>
        <note>catalytic</note>
    </ligand>
</feature>
<dbReference type="EC" id="3.5.4.33" evidence="8"/>
<keyword evidence="4 8" id="KW-0479">Metal-binding</keyword>
<dbReference type="InterPro" id="IPR016193">
    <property type="entry name" value="Cytidine_deaminase-like"/>
</dbReference>
<comment type="similarity">
    <text evidence="1">Belongs to the cytidine and deoxycytidylate deaminase family. ADAT2 subfamily.</text>
</comment>
<keyword evidence="11" id="KW-1185">Reference proteome</keyword>
<gene>
    <name evidence="8" type="primary">tadA</name>
    <name evidence="10" type="ORF">IV66_GL000597</name>
</gene>
<keyword evidence="6 8" id="KW-0862">Zinc</keyword>
<dbReference type="GO" id="GO:0002100">
    <property type="term" value="P:tRNA wobble adenosine to inosine editing"/>
    <property type="evidence" value="ECO:0007669"/>
    <property type="project" value="UniProtKB-UniRule"/>
</dbReference>
<accession>A0A0R2LFK6</accession>
<reference evidence="10 11" key="1">
    <citation type="journal article" date="2015" name="Genome Announc.">
        <title>Expanding the biotechnology potential of lactobacilli through comparative genomics of 213 strains and associated genera.</title>
        <authorList>
            <person name="Sun Z."/>
            <person name="Harris H.M."/>
            <person name="McCann A."/>
            <person name="Guo C."/>
            <person name="Argimon S."/>
            <person name="Zhang W."/>
            <person name="Yang X."/>
            <person name="Jeffery I.B."/>
            <person name="Cooney J.C."/>
            <person name="Kagawa T.F."/>
            <person name="Liu W."/>
            <person name="Song Y."/>
            <person name="Salvetti E."/>
            <person name="Wrobel A."/>
            <person name="Rasinkangas P."/>
            <person name="Parkhill J."/>
            <person name="Rea M.C."/>
            <person name="O'Sullivan O."/>
            <person name="Ritari J."/>
            <person name="Douillard F.P."/>
            <person name="Paul Ross R."/>
            <person name="Yang R."/>
            <person name="Briner A.E."/>
            <person name="Felis G.E."/>
            <person name="de Vos W.M."/>
            <person name="Barrangou R."/>
            <person name="Klaenhammer T.R."/>
            <person name="Caufield P.W."/>
            <person name="Cui Y."/>
            <person name="Zhang H."/>
            <person name="O'Toole P.W."/>
        </authorList>
    </citation>
    <scope>NUCLEOTIDE SEQUENCE [LARGE SCALE GENOMIC DNA]</scope>
    <source>
        <strain evidence="10 11">NBRC 103219</strain>
    </source>
</reference>
<evidence type="ECO:0000256" key="2">
    <source>
        <dbReference type="ARBA" id="ARBA00011738"/>
    </source>
</evidence>
<name>A0A0R2LFK6_9LACO</name>
<dbReference type="GO" id="GO:0008270">
    <property type="term" value="F:zinc ion binding"/>
    <property type="evidence" value="ECO:0007669"/>
    <property type="project" value="UniProtKB-UniRule"/>
</dbReference>
<sequence length="160" mass="17719">MMQYSQEQLKLFMQAAIGEAHKAATMGEVPIGCVVVDDGVIIGRGHNLRESSHDVTAHAEICAIQQANQQKKDWRLENCSLFVTLEPCPMCAGAIVNARLKSVYYGCADKKAGSAGTLMNLLTETRFNHQVEVDKGLCRLECVKLLSDFFAKIREKTEKD</sequence>
<proteinExistence type="inferred from homology"/>
<dbReference type="Gene3D" id="3.40.140.10">
    <property type="entry name" value="Cytidine Deaminase, domain 2"/>
    <property type="match status" value="1"/>
</dbReference>
<evidence type="ECO:0000313" key="11">
    <source>
        <dbReference type="Proteomes" id="UP000051886"/>
    </source>
</evidence>
<dbReference type="HAMAP" id="MF_00972">
    <property type="entry name" value="tRNA_aden_deaminase"/>
    <property type="match status" value="1"/>
</dbReference>
<protein>
    <recommendedName>
        <fullName evidence="8">tRNA-specific adenosine deaminase</fullName>
        <ecNumber evidence="8">3.5.4.33</ecNumber>
    </recommendedName>
</protein>
<dbReference type="RefSeq" id="WP_017868642.1">
    <property type="nucleotide sequence ID" value="NZ_BJYB01000009.1"/>
</dbReference>
<evidence type="ECO:0000256" key="3">
    <source>
        <dbReference type="ARBA" id="ARBA00022694"/>
    </source>
</evidence>
<dbReference type="InterPro" id="IPR028883">
    <property type="entry name" value="tRNA_aden_deaminase"/>
</dbReference>
<comment type="catalytic activity">
    <reaction evidence="7 8">
        <text>adenosine(34) in tRNA + H2O + H(+) = inosine(34) in tRNA + NH4(+)</text>
        <dbReference type="Rhea" id="RHEA:43168"/>
        <dbReference type="Rhea" id="RHEA-COMP:10373"/>
        <dbReference type="Rhea" id="RHEA-COMP:10374"/>
        <dbReference type="ChEBI" id="CHEBI:15377"/>
        <dbReference type="ChEBI" id="CHEBI:15378"/>
        <dbReference type="ChEBI" id="CHEBI:28938"/>
        <dbReference type="ChEBI" id="CHEBI:74411"/>
        <dbReference type="ChEBI" id="CHEBI:82852"/>
        <dbReference type="EC" id="3.5.4.33"/>
    </reaction>
</comment>
<keyword evidence="5 8" id="KW-0378">Hydrolase</keyword>